<name>A0A852W371_PSEA5</name>
<dbReference type="Proteomes" id="UP000232453">
    <property type="component" value="Unassembled WGS sequence"/>
</dbReference>
<dbReference type="AlphaFoldDB" id="A0A852W371"/>
<dbReference type="GO" id="GO:0050300">
    <property type="term" value="F:aminoglycoside 6-kinase activity"/>
    <property type="evidence" value="ECO:0007669"/>
    <property type="project" value="UniProtKB-EC"/>
</dbReference>
<accession>A0AA44UQ25</accession>
<dbReference type="EMBL" id="PHUJ01000003">
    <property type="protein sequence ID" value="PKB31039.1"/>
    <property type="molecule type" value="Genomic_DNA"/>
</dbReference>
<proteinExistence type="predicted"/>
<evidence type="ECO:0000313" key="4">
    <source>
        <dbReference type="Proteomes" id="UP000549695"/>
    </source>
</evidence>
<sequence>MIRIAVGIGWDRAVAWGYAVCVLSAVWDAGGDTGWPGPGPAPAAARRLAPLVAE</sequence>
<gene>
    <name evidence="2" type="ORF">ATL51_2720</name>
    <name evidence="1" type="ORF">HDA37_003728</name>
</gene>
<dbReference type="GeneID" id="98053433"/>
<evidence type="ECO:0000313" key="3">
    <source>
        <dbReference type="Proteomes" id="UP000232453"/>
    </source>
</evidence>
<dbReference type="EC" id="2.7.1.72" evidence="1"/>
<reference evidence="1 4" key="1">
    <citation type="submission" date="2020-07" db="EMBL/GenBank/DDBJ databases">
        <title>Sequencing the genomes of 1000 actinobacteria strains.</title>
        <authorList>
            <person name="Klenk H.-P."/>
        </authorList>
    </citation>
    <scope>NUCLEOTIDE SEQUENCE [LARGE SCALE GENOMIC DNA]</scope>
    <source>
        <strain evidence="2 3">DSM 44104</strain>
        <strain evidence="1 4">DSM 44749</strain>
    </source>
</reference>
<accession>A0A852W371</accession>
<organism evidence="1 4">
    <name type="scientific">Pseudonocardia alni</name>
    <name type="common">Amycolata alni</name>
    <dbReference type="NCBI Taxonomy" id="33907"/>
    <lineage>
        <taxon>Bacteria</taxon>
        <taxon>Bacillati</taxon>
        <taxon>Actinomycetota</taxon>
        <taxon>Actinomycetes</taxon>
        <taxon>Pseudonocardiales</taxon>
        <taxon>Pseudonocardiaceae</taxon>
        <taxon>Pseudonocardia</taxon>
    </lineage>
</organism>
<dbReference type="EMBL" id="JACCCZ010000001">
    <property type="protein sequence ID" value="NYG03443.1"/>
    <property type="molecule type" value="Genomic_DNA"/>
</dbReference>
<dbReference type="RefSeq" id="WP_157818351.1">
    <property type="nucleotide sequence ID" value="NZ_BAAAJZ010000003.1"/>
</dbReference>
<protein>
    <submittedName>
        <fullName evidence="1">Streptomycin 6-kinase</fullName>
        <ecNumber evidence="1">2.7.1.72</ecNumber>
    </submittedName>
</protein>
<comment type="caution">
    <text evidence="1">The sequence shown here is derived from an EMBL/GenBank/DDBJ whole genome shotgun (WGS) entry which is preliminary data.</text>
</comment>
<evidence type="ECO:0000313" key="2">
    <source>
        <dbReference type="EMBL" id="PKB31039.1"/>
    </source>
</evidence>
<keyword evidence="1" id="KW-0808">Transferase</keyword>
<evidence type="ECO:0000313" key="1">
    <source>
        <dbReference type="EMBL" id="NYG03443.1"/>
    </source>
</evidence>
<keyword evidence="4" id="KW-1185">Reference proteome</keyword>
<dbReference type="Proteomes" id="UP000549695">
    <property type="component" value="Unassembled WGS sequence"/>
</dbReference>